<sequence length="620" mass="68928">MASAPAPASQTLLEKLPYDLMTLVIPHLDLFDIARCRLVSRGFYRLFTDDSICRFALKSLFDQVPESSNPSAGNVELTRLITRTSRWIRKDPSRVQKLVVAKGSTDPSYLGWGVVGNILVYQSPTCIDGEQSQRSKLVLNCLNRSRREIHVDLIGIDPLFDSVNPDEDNKWNIFIPRTADRGDKFLTGQKQLPPFMMVASHPRTAVQLQANPRGVPQRIRDFLSRRPSNPPTTIHQSLVIISLEPSNLGRVVCNWTIDDEVRCFDANEHYFVYSKKGAKNKYNIAFFKKIIPTWPKVHEAAGMDSVANSMATFAYVATKEIFALGADVAGEHLFISFTSSAQVVDVKTGASLKKTDIGMPPLRDSVAAESVKNIFTFFQANETQTAEGKIVTIDLCCNLRYDEIYNDFIQHRQATALWKLEASVLANGAVNSLTWRPAFMATPKVARQHIPVSMNSMTLASGRLHDCLAVSTVRVNAEQMRAGYRGSHAYHQQRGLTLVGSIPSIVTNLYNVSIFENDSNVSSQGAKNAKWLQPTSSIHVLSPSDAKTTELSFRPRGQRAGVNRIEARVPNPTVDCAPIAVGCGWVVFAKDRSDRCSPLNLYGRLGNIRKADELIVVRFD</sequence>
<protein>
    <recommendedName>
        <fullName evidence="1">F-box domain-containing protein</fullName>
    </recommendedName>
</protein>
<accession>A0AAV9VH63</accession>
<dbReference type="InterPro" id="IPR036047">
    <property type="entry name" value="F-box-like_dom_sf"/>
</dbReference>
<dbReference type="SUPFAM" id="SSF81383">
    <property type="entry name" value="F-box domain"/>
    <property type="match status" value="1"/>
</dbReference>
<dbReference type="SMART" id="SM00256">
    <property type="entry name" value="FBOX"/>
    <property type="match status" value="1"/>
</dbReference>
<evidence type="ECO:0000313" key="2">
    <source>
        <dbReference type="EMBL" id="KAK6361188.1"/>
    </source>
</evidence>
<dbReference type="AlphaFoldDB" id="A0AAV9VH63"/>
<proteinExistence type="predicted"/>
<feature type="domain" description="F-box" evidence="1">
    <location>
        <begin position="10"/>
        <end position="64"/>
    </location>
</feature>
<dbReference type="CDD" id="cd09917">
    <property type="entry name" value="F-box_SF"/>
    <property type="match status" value="1"/>
</dbReference>
<organism evidence="2 3">
    <name type="scientific">Orbilia blumenaviensis</name>
    <dbReference type="NCBI Taxonomy" id="1796055"/>
    <lineage>
        <taxon>Eukaryota</taxon>
        <taxon>Fungi</taxon>
        <taxon>Dikarya</taxon>
        <taxon>Ascomycota</taxon>
        <taxon>Pezizomycotina</taxon>
        <taxon>Orbiliomycetes</taxon>
        <taxon>Orbiliales</taxon>
        <taxon>Orbiliaceae</taxon>
        <taxon>Orbilia</taxon>
    </lineage>
</organism>
<dbReference type="InterPro" id="IPR001810">
    <property type="entry name" value="F-box_dom"/>
</dbReference>
<evidence type="ECO:0000313" key="3">
    <source>
        <dbReference type="Proteomes" id="UP001373714"/>
    </source>
</evidence>
<dbReference type="PROSITE" id="PS50181">
    <property type="entry name" value="FBOX"/>
    <property type="match status" value="1"/>
</dbReference>
<comment type="caution">
    <text evidence="2">The sequence shown here is derived from an EMBL/GenBank/DDBJ whole genome shotgun (WGS) entry which is preliminary data.</text>
</comment>
<gene>
    <name evidence="2" type="ORF">TWF730_004932</name>
</gene>
<name>A0AAV9VH63_9PEZI</name>
<dbReference type="EMBL" id="JAVHNS010000002">
    <property type="protein sequence ID" value="KAK6361188.1"/>
    <property type="molecule type" value="Genomic_DNA"/>
</dbReference>
<dbReference type="Pfam" id="PF00646">
    <property type="entry name" value="F-box"/>
    <property type="match status" value="1"/>
</dbReference>
<reference evidence="2 3" key="1">
    <citation type="submission" date="2019-10" db="EMBL/GenBank/DDBJ databases">
        <authorList>
            <person name="Palmer J.M."/>
        </authorList>
    </citation>
    <scope>NUCLEOTIDE SEQUENCE [LARGE SCALE GENOMIC DNA]</scope>
    <source>
        <strain evidence="2 3">TWF730</strain>
    </source>
</reference>
<evidence type="ECO:0000259" key="1">
    <source>
        <dbReference type="PROSITE" id="PS50181"/>
    </source>
</evidence>
<dbReference type="Gene3D" id="1.20.1280.50">
    <property type="match status" value="1"/>
</dbReference>
<dbReference type="Proteomes" id="UP001373714">
    <property type="component" value="Unassembled WGS sequence"/>
</dbReference>
<keyword evidence="3" id="KW-1185">Reference proteome</keyword>